<feature type="signal peptide" evidence="2">
    <location>
        <begin position="1"/>
        <end position="22"/>
    </location>
</feature>
<accession>A0A1H0CVU9</accession>
<organism evidence="3 4">
    <name type="scientific">Vreelandella arcis</name>
    <dbReference type="NCBI Taxonomy" id="416873"/>
    <lineage>
        <taxon>Bacteria</taxon>
        <taxon>Pseudomonadati</taxon>
        <taxon>Pseudomonadota</taxon>
        <taxon>Gammaproteobacteria</taxon>
        <taxon>Oceanospirillales</taxon>
        <taxon>Halomonadaceae</taxon>
        <taxon>Vreelandella</taxon>
    </lineage>
</organism>
<sequence length="331" mass="35201">MVNRYVISLGVVLVTASLPLWAQSPAEQRSMEAAAQVDISKFFSSQTDARSRTFPFRGEQTHTFTVTDTGQYQLVSNPVGGDSDYRITASLTDEQGNVIREGDAFGRSGGLEMTVELEPGEYTLATEARKMGPASSGANGYLIQVVGLDASGNRVALGESGIDDGDDAIFGQSGDSDSVFVRPGAASIALESESQSSEQLPTPQEASATSSTDEDAGDVESASANTPDTILADVRIAYEGEVVTFTLDEPRDVQIDSSTFPGNEGSYRIEARLLDAQGNLVAQDKGTAVAGDFAISERLAPGEYRVWVDGRRIGSIQGRDSTYQLRVEVID</sequence>
<feature type="compositionally biased region" description="Low complexity" evidence="1">
    <location>
        <begin position="190"/>
        <end position="200"/>
    </location>
</feature>
<keyword evidence="2" id="KW-0732">Signal</keyword>
<evidence type="ECO:0000256" key="1">
    <source>
        <dbReference type="SAM" id="MobiDB-lite"/>
    </source>
</evidence>
<evidence type="ECO:0000313" key="4">
    <source>
        <dbReference type="Proteomes" id="UP000199677"/>
    </source>
</evidence>
<dbReference type="OrthoDB" id="6181013at2"/>
<reference evidence="4" key="1">
    <citation type="submission" date="2016-10" db="EMBL/GenBank/DDBJ databases">
        <authorList>
            <person name="Varghese N."/>
            <person name="Submissions S."/>
        </authorList>
    </citation>
    <scope>NUCLEOTIDE SEQUENCE [LARGE SCALE GENOMIC DNA]</scope>
    <source>
        <strain evidence="4">CGMCC 1.6494</strain>
    </source>
</reference>
<feature type="chain" id="PRO_5011524032" evidence="2">
    <location>
        <begin position="23"/>
        <end position="331"/>
    </location>
</feature>
<dbReference type="Proteomes" id="UP000199677">
    <property type="component" value="Unassembled WGS sequence"/>
</dbReference>
<evidence type="ECO:0000256" key="2">
    <source>
        <dbReference type="SAM" id="SignalP"/>
    </source>
</evidence>
<dbReference type="EMBL" id="FNII01000006">
    <property type="protein sequence ID" value="SDN62027.1"/>
    <property type="molecule type" value="Genomic_DNA"/>
</dbReference>
<protein>
    <submittedName>
        <fullName evidence="3">Uncharacterized protein</fullName>
    </submittedName>
</protein>
<gene>
    <name evidence="3" type="ORF">SAMN04487951_106216</name>
</gene>
<proteinExistence type="predicted"/>
<evidence type="ECO:0000313" key="3">
    <source>
        <dbReference type="EMBL" id="SDN62027.1"/>
    </source>
</evidence>
<dbReference type="STRING" id="416873.SAMN04487951_106216"/>
<dbReference type="AlphaFoldDB" id="A0A1H0CVU9"/>
<name>A0A1H0CVU9_9GAMM</name>
<dbReference type="RefSeq" id="WP_089705369.1">
    <property type="nucleotide sequence ID" value="NZ_FNII01000006.1"/>
</dbReference>
<keyword evidence="4" id="KW-1185">Reference proteome</keyword>
<feature type="compositionally biased region" description="Polar residues" evidence="1">
    <location>
        <begin position="201"/>
        <end position="211"/>
    </location>
</feature>
<feature type="region of interest" description="Disordered" evidence="1">
    <location>
        <begin position="190"/>
        <end position="225"/>
    </location>
</feature>
<dbReference type="Gene3D" id="2.60.120.380">
    <property type="match status" value="1"/>
</dbReference>